<dbReference type="Proteomes" id="UP000677228">
    <property type="component" value="Unassembled WGS sequence"/>
</dbReference>
<dbReference type="PANTHER" id="PTHR31299">
    <property type="entry name" value="ESTERASE, PUTATIVE (AFU_ORTHOLOGUE AFUA_1G05850)-RELATED"/>
    <property type="match status" value="1"/>
</dbReference>
<dbReference type="Pfam" id="PF05139">
    <property type="entry name" value="Erythro_esteras"/>
    <property type="match status" value="1"/>
</dbReference>
<dbReference type="PANTHER" id="PTHR31299:SF0">
    <property type="entry name" value="ESTERASE, PUTATIVE (AFU_ORTHOLOGUE AFUA_1G05850)-RELATED"/>
    <property type="match status" value="1"/>
</dbReference>
<dbReference type="Gene3D" id="3.40.1660.10">
    <property type="entry name" value="EreA-like (biosynthetic domain)"/>
    <property type="match status" value="1"/>
</dbReference>
<reference evidence="1" key="1">
    <citation type="submission" date="2021-02" db="EMBL/GenBank/DDBJ databases">
        <authorList>
            <person name="Nowell W R."/>
        </authorList>
    </citation>
    <scope>NUCLEOTIDE SEQUENCE</scope>
</reference>
<gene>
    <name evidence="1" type="ORF">OVA965_LOCUS37596</name>
    <name evidence="2" type="ORF">TMI583_LOCUS38682</name>
</gene>
<sequence>MPNQSNERAIQLISQYAKQLRPKVNSDFDSILSAIGDAKVVMIGEASHGTYEFYENRAELTKRLIKEKGFTILACEADWPCAWKVNQWVKGVSTNEKNAEEALGEFLRFPRWMWRNTGSL</sequence>
<evidence type="ECO:0000313" key="2">
    <source>
        <dbReference type="EMBL" id="CAF4303527.1"/>
    </source>
</evidence>
<name>A0A8S2FMV4_9BILA</name>
<organism evidence="1 3">
    <name type="scientific">Didymodactylos carnosus</name>
    <dbReference type="NCBI Taxonomy" id="1234261"/>
    <lineage>
        <taxon>Eukaryota</taxon>
        <taxon>Metazoa</taxon>
        <taxon>Spiralia</taxon>
        <taxon>Gnathifera</taxon>
        <taxon>Rotifera</taxon>
        <taxon>Eurotatoria</taxon>
        <taxon>Bdelloidea</taxon>
        <taxon>Philodinida</taxon>
        <taxon>Philodinidae</taxon>
        <taxon>Didymodactylos</taxon>
    </lineage>
</organism>
<comment type="caution">
    <text evidence="1">The sequence shown here is derived from an EMBL/GenBank/DDBJ whole genome shotgun (WGS) entry which is preliminary data.</text>
</comment>
<dbReference type="GO" id="GO:0046677">
    <property type="term" value="P:response to antibiotic"/>
    <property type="evidence" value="ECO:0007669"/>
    <property type="project" value="InterPro"/>
</dbReference>
<evidence type="ECO:0008006" key="4">
    <source>
        <dbReference type="Google" id="ProtNLM"/>
    </source>
</evidence>
<protein>
    <recommendedName>
        <fullName evidence="4">Erythromycin esterase</fullName>
    </recommendedName>
</protein>
<evidence type="ECO:0000313" key="3">
    <source>
        <dbReference type="Proteomes" id="UP000677228"/>
    </source>
</evidence>
<dbReference type="EMBL" id="CAJNOK010035741">
    <property type="protein sequence ID" value="CAF1516288.1"/>
    <property type="molecule type" value="Genomic_DNA"/>
</dbReference>
<proteinExistence type="predicted"/>
<dbReference type="AlphaFoldDB" id="A0A8S2FMV4"/>
<evidence type="ECO:0000313" key="1">
    <source>
        <dbReference type="EMBL" id="CAF1516288.1"/>
    </source>
</evidence>
<dbReference type="SUPFAM" id="SSF159501">
    <property type="entry name" value="EreA/ChaN-like"/>
    <property type="match status" value="1"/>
</dbReference>
<dbReference type="EMBL" id="CAJOBA010057833">
    <property type="protein sequence ID" value="CAF4303527.1"/>
    <property type="molecule type" value="Genomic_DNA"/>
</dbReference>
<dbReference type="InterPro" id="IPR052036">
    <property type="entry name" value="Hydrolase/PRTase-associated"/>
</dbReference>
<dbReference type="InterPro" id="IPR007815">
    <property type="entry name" value="Emycin_Estase"/>
</dbReference>
<dbReference type="Proteomes" id="UP000682733">
    <property type="component" value="Unassembled WGS sequence"/>
</dbReference>
<accession>A0A8S2FMV4</accession>